<proteinExistence type="predicted"/>
<protein>
    <submittedName>
        <fullName evidence="1">Uncharacterized protein</fullName>
    </submittedName>
</protein>
<evidence type="ECO:0000313" key="1">
    <source>
        <dbReference type="EMBL" id="PZR03209.1"/>
    </source>
</evidence>
<dbReference type="AlphaFoldDB" id="A0A2W5SJ49"/>
<dbReference type="EMBL" id="QFRA01000052">
    <property type="protein sequence ID" value="PZR03209.1"/>
    <property type="molecule type" value="Genomic_DNA"/>
</dbReference>
<dbReference type="RefSeq" id="WP_303735693.1">
    <property type="nucleotide sequence ID" value="NZ_CAKZHK010000004.1"/>
</dbReference>
<sequence length="89" mass="10189">MPMDKAERKEITQIKESIPRLDEDIDAISSALERTAHEVVDRDKKRKQTQQTLEAELSQMRGELDSKKLDAPSIVNNWDRAIQLSAKKA</sequence>
<accession>A0A2W5SJ49</accession>
<comment type="caution">
    <text evidence="1">The sequence shown here is derived from an EMBL/GenBank/DDBJ whole genome shotgun (WGS) entry which is preliminary data.</text>
</comment>
<reference evidence="1 2" key="1">
    <citation type="submission" date="2017-08" db="EMBL/GenBank/DDBJ databases">
        <title>Infants hospitalized years apart are colonized by the same room-sourced microbial strains.</title>
        <authorList>
            <person name="Brooks B."/>
            <person name="Olm M.R."/>
            <person name="Firek B.A."/>
            <person name="Baker R."/>
            <person name="Thomas B.C."/>
            <person name="Morowitz M.J."/>
            <person name="Banfield J.F."/>
        </authorList>
    </citation>
    <scope>NUCLEOTIDE SEQUENCE [LARGE SCALE GENOMIC DNA]</scope>
    <source>
        <strain evidence="1">S2_003_000_R1_3</strain>
    </source>
</reference>
<name>A0A2W5SJ49_9CORY</name>
<evidence type="ECO:0000313" key="2">
    <source>
        <dbReference type="Proteomes" id="UP000249432"/>
    </source>
</evidence>
<dbReference type="Proteomes" id="UP000249432">
    <property type="component" value="Unassembled WGS sequence"/>
</dbReference>
<gene>
    <name evidence="1" type="ORF">DI525_10795</name>
</gene>
<organism evidence="1 2">
    <name type="scientific">Corynebacterium kroppenstedtii</name>
    <dbReference type="NCBI Taxonomy" id="161879"/>
    <lineage>
        <taxon>Bacteria</taxon>
        <taxon>Bacillati</taxon>
        <taxon>Actinomycetota</taxon>
        <taxon>Actinomycetes</taxon>
        <taxon>Mycobacteriales</taxon>
        <taxon>Corynebacteriaceae</taxon>
        <taxon>Corynebacterium</taxon>
    </lineage>
</organism>